<evidence type="ECO:0000313" key="3">
    <source>
        <dbReference type="EMBL" id="TCJ89213.1"/>
    </source>
</evidence>
<dbReference type="AlphaFoldDB" id="A0A4R1F5M8"/>
<comment type="caution">
    <text evidence="3">The sequence shown here is derived from an EMBL/GenBank/DDBJ whole genome shotgun (WGS) entry which is preliminary data.</text>
</comment>
<dbReference type="Pfam" id="PF00581">
    <property type="entry name" value="Rhodanese"/>
    <property type="match status" value="1"/>
</dbReference>
<dbReference type="SMART" id="SM00450">
    <property type="entry name" value="RHOD"/>
    <property type="match status" value="1"/>
</dbReference>
<feature type="signal peptide" evidence="1">
    <location>
        <begin position="1"/>
        <end position="25"/>
    </location>
</feature>
<evidence type="ECO:0000313" key="4">
    <source>
        <dbReference type="Proteomes" id="UP000294887"/>
    </source>
</evidence>
<sequence length="237" mass="25544">MKLSKTLTALFVTAGLTVAVTSAQAASHGKPVNITPKLESVTVMHKGKETKIMRVQDNANTVNPAFAKTSRPCPPFCIQPMSLGKGIQTIGEVEVIDYADKMSKGDKNIMLVDSRTPDWVAKGTIPGAINVSWVELTPSKGATTEGIMKVMTEQFGVKLADGKDDVDVDEAIANGDTSEVFDFTDAKTLVMFCNGMWCGQSPASIAALRKFGYPADRIKYYRGGMQDWEILGLSTAK</sequence>
<protein>
    <submittedName>
        <fullName evidence="3">Rhodanese-like domain-containing protein</fullName>
    </submittedName>
</protein>
<evidence type="ECO:0000259" key="2">
    <source>
        <dbReference type="PROSITE" id="PS50206"/>
    </source>
</evidence>
<feature type="chain" id="PRO_5020564508" evidence="1">
    <location>
        <begin position="26"/>
        <end position="237"/>
    </location>
</feature>
<keyword evidence="1" id="KW-0732">Signal</keyword>
<dbReference type="InterPro" id="IPR036873">
    <property type="entry name" value="Rhodanese-like_dom_sf"/>
</dbReference>
<dbReference type="Proteomes" id="UP000294887">
    <property type="component" value="Unassembled WGS sequence"/>
</dbReference>
<evidence type="ECO:0000256" key="1">
    <source>
        <dbReference type="SAM" id="SignalP"/>
    </source>
</evidence>
<dbReference type="EMBL" id="SMFQ01000002">
    <property type="protein sequence ID" value="TCJ89213.1"/>
    <property type="molecule type" value="Genomic_DNA"/>
</dbReference>
<name>A0A4R1F5M8_9GAMM</name>
<gene>
    <name evidence="3" type="ORF">EV695_1075</name>
</gene>
<dbReference type="SUPFAM" id="SSF52821">
    <property type="entry name" value="Rhodanese/Cell cycle control phosphatase"/>
    <property type="match status" value="1"/>
</dbReference>
<organism evidence="3 4">
    <name type="scientific">Cocleimonas flava</name>
    <dbReference type="NCBI Taxonomy" id="634765"/>
    <lineage>
        <taxon>Bacteria</taxon>
        <taxon>Pseudomonadati</taxon>
        <taxon>Pseudomonadota</taxon>
        <taxon>Gammaproteobacteria</taxon>
        <taxon>Thiotrichales</taxon>
        <taxon>Thiotrichaceae</taxon>
        <taxon>Cocleimonas</taxon>
    </lineage>
</organism>
<feature type="domain" description="Rhodanese" evidence="2">
    <location>
        <begin position="105"/>
        <end position="237"/>
    </location>
</feature>
<dbReference type="CDD" id="cd00158">
    <property type="entry name" value="RHOD"/>
    <property type="match status" value="1"/>
</dbReference>
<dbReference type="OrthoDB" id="9784513at2"/>
<dbReference type="Gene3D" id="3.40.250.10">
    <property type="entry name" value="Rhodanese-like domain"/>
    <property type="match status" value="1"/>
</dbReference>
<dbReference type="RefSeq" id="WP_131904858.1">
    <property type="nucleotide sequence ID" value="NZ_BAAAFU010000008.1"/>
</dbReference>
<accession>A0A4R1F5M8</accession>
<dbReference type="InterPro" id="IPR001763">
    <property type="entry name" value="Rhodanese-like_dom"/>
</dbReference>
<keyword evidence="4" id="KW-1185">Reference proteome</keyword>
<dbReference type="PROSITE" id="PS50206">
    <property type="entry name" value="RHODANESE_3"/>
    <property type="match status" value="1"/>
</dbReference>
<reference evidence="3 4" key="1">
    <citation type="submission" date="2019-03" db="EMBL/GenBank/DDBJ databases">
        <title>Genomic Encyclopedia of Type Strains, Phase IV (KMG-IV): sequencing the most valuable type-strain genomes for metagenomic binning, comparative biology and taxonomic classification.</title>
        <authorList>
            <person name="Goeker M."/>
        </authorList>
    </citation>
    <scope>NUCLEOTIDE SEQUENCE [LARGE SCALE GENOMIC DNA]</scope>
    <source>
        <strain evidence="3 4">DSM 24830</strain>
    </source>
</reference>
<proteinExistence type="predicted"/>